<feature type="transmembrane region" description="Helical" evidence="1">
    <location>
        <begin position="113"/>
        <end position="138"/>
    </location>
</feature>
<dbReference type="OrthoDB" id="125759at2759"/>
<keyword evidence="1" id="KW-0472">Membrane</keyword>
<keyword evidence="3" id="KW-1185">Reference proteome</keyword>
<organism evidence="2 3">
    <name type="scientific">Phytophthora palmivora</name>
    <dbReference type="NCBI Taxonomy" id="4796"/>
    <lineage>
        <taxon>Eukaryota</taxon>
        <taxon>Sar</taxon>
        <taxon>Stramenopiles</taxon>
        <taxon>Oomycota</taxon>
        <taxon>Peronosporomycetes</taxon>
        <taxon>Peronosporales</taxon>
        <taxon>Peronosporaceae</taxon>
        <taxon>Phytophthora</taxon>
    </lineage>
</organism>
<dbReference type="AlphaFoldDB" id="A0A2P4XI08"/>
<keyword evidence="1" id="KW-1133">Transmembrane helix</keyword>
<sequence>MPAVAPRLGKHPVIKSIEHDARSNQILPHGPTIQHLKHQTILNFALKNNWHLSFREAFGVLGIPIFVILIVCLAWTSWLLFLALAPNQAANTLMNTGAYDNGRFWYITDSNPAVTSVGAVGLVIVAICYFAVLMRMLLWRTMLISSRSRTKTGYWPSSRMLRIIGPSYRRGRQLWTELTSYEGKNRKRWNAFLKLVDLAMEVAMLRQLLQNGSPVSLTYGFAGFLAVNALSSVINVLTDRFSALMEIFIDSIFDLAAAVLFPILTLVYCYYNFDFDRQVYLTYLEKLPLGSFEHIARSFADPSEIALFRVIFDSLRIRSLSDFI</sequence>
<name>A0A2P4XI08_9STRA</name>
<feature type="transmembrane region" description="Helical" evidence="1">
    <location>
        <begin position="57"/>
        <end position="85"/>
    </location>
</feature>
<gene>
    <name evidence="2" type="ORF">PHPALM_19147</name>
</gene>
<reference evidence="2 3" key="1">
    <citation type="journal article" date="2017" name="Genome Biol. Evol.">
        <title>Phytophthora megakarya and P. palmivora, closely related causal agents of cacao black pod rot, underwent increases in genome sizes and gene numbers by different mechanisms.</title>
        <authorList>
            <person name="Ali S.S."/>
            <person name="Shao J."/>
            <person name="Lary D.J."/>
            <person name="Kronmiller B."/>
            <person name="Shen D."/>
            <person name="Strem M.D."/>
            <person name="Amoako-Attah I."/>
            <person name="Akrofi A.Y."/>
            <person name="Begoude B.A."/>
            <person name="Ten Hoopen G.M."/>
            <person name="Coulibaly K."/>
            <person name="Kebe B.I."/>
            <person name="Melnick R.L."/>
            <person name="Guiltinan M.J."/>
            <person name="Tyler B.M."/>
            <person name="Meinhardt L.W."/>
            <person name="Bailey B.A."/>
        </authorList>
    </citation>
    <scope>NUCLEOTIDE SEQUENCE [LARGE SCALE GENOMIC DNA]</scope>
    <source>
        <strain evidence="3">sbr112.9</strain>
    </source>
</reference>
<evidence type="ECO:0000313" key="3">
    <source>
        <dbReference type="Proteomes" id="UP000237271"/>
    </source>
</evidence>
<dbReference type="Proteomes" id="UP000237271">
    <property type="component" value="Unassembled WGS sequence"/>
</dbReference>
<feature type="transmembrane region" description="Helical" evidence="1">
    <location>
        <begin position="249"/>
        <end position="273"/>
    </location>
</feature>
<protein>
    <submittedName>
        <fullName evidence="2">Uncharacterized protein</fullName>
    </submittedName>
</protein>
<keyword evidence="1" id="KW-0812">Transmembrane</keyword>
<proteinExistence type="predicted"/>
<evidence type="ECO:0000313" key="2">
    <source>
        <dbReference type="EMBL" id="POM65181.1"/>
    </source>
</evidence>
<feature type="non-terminal residue" evidence="2">
    <location>
        <position position="324"/>
    </location>
</feature>
<dbReference type="EMBL" id="NCKW01010491">
    <property type="protein sequence ID" value="POM65181.1"/>
    <property type="molecule type" value="Genomic_DNA"/>
</dbReference>
<accession>A0A2P4XI08</accession>
<evidence type="ECO:0000256" key="1">
    <source>
        <dbReference type="SAM" id="Phobius"/>
    </source>
</evidence>
<comment type="caution">
    <text evidence="2">The sequence shown here is derived from an EMBL/GenBank/DDBJ whole genome shotgun (WGS) entry which is preliminary data.</text>
</comment>
<feature type="transmembrane region" description="Helical" evidence="1">
    <location>
        <begin position="215"/>
        <end position="237"/>
    </location>
</feature>